<organism evidence="7">
    <name type="scientific">marine metagenome</name>
    <dbReference type="NCBI Taxonomy" id="408172"/>
    <lineage>
        <taxon>unclassified sequences</taxon>
        <taxon>metagenomes</taxon>
        <taxon>ecological metagenomes</taxon>
    </lineage>
</organism>
<evidence type="ECO:0000259" key="6">
    <source>
        <dbReference type="PROSITE" id="PS50850"/>
    </source>
</evidence>
<evidence type="ECO:0000256" key="4">
    <source>
        <dbReference type="ARBA" id="ARBA00023136"/>
    </source>
</evidence>
<dbReference type="PROSITE" id="PS50850">
    <property type="entry name" value="MFS"/>
    <property type="match status" value="1"/>
</dbReference>
<keyword evidence="4 5" id="KW-0472">Membrane</keyword>
<dbReference type="GO" id="GO:0005886">
    <property type="term" value="C:plasma membrane"/>
    <property type="evidence" value="ECO:0007669"/>
    <property type="project" value="TreeGrafter"/>
</dbReference>
<dbReference type="GO" id="GO:0022857">
    <property type="term" value="F:transmembrane transporter activity"/>
    <property type="evidence" value="ECO:0007669"/>
    <property type="project" value="InterPro"/>
</dbReference>
<name>A0A382CX83_9ZZZZ</name>
<feature type="transmembrane region" description="Helical" evidence="5">
    <location>
        <begin position="376"/>
        <end position="399"/>
    </location>
</feature>
<accession>A0A382CX83</accession>
<dbReference type="PROSITE" id="PS00216">
    <property type="entry name" value="SUGAR_TRANSPORT_1"/>
    <property type="match status" value="1"/>
</dbReference>
<evidence type="ECO:0000256" key="5">
    <source>
        <dbReference type="SAM" id="Phobius"/>
    </source>
</evidence>
<dbReference type="Gene3D" id="1.20.1250.20">
    <property type="entry name" value="MFS general substrate transporter like domains"/>
    <property type="match status" value="2"/>
</dbReference>
<sequence>MALTARYEQITGVRLQEQMPAMLVALGHGSTHWIGTAFYMLLPWIREDLGINYLLAGSLVAATHLSSLLANFGSSALTDVTGRRILILCFSLVLGAIALIGTSFIDHPLELGILIAVAGATGHVWHPAAISYLSRLYPNQRGFALSAHSLGASLGDAMAPLILGMLLSVMLWKTAAFSAGLPVFGVVILLWWILGREENPENRFSEKGAWRLYFKNLKKLGRHKPLILLSLVSGFHGAAQTGLMMFIPIYLADDLKAGSMITGLGFAALQIGGVVAAPITGLLSDRLGRKPIILFSLAGSTLMTALMAMADQIEFFIPCVLILGFLLFAVRPVEHSWCMDLAPKAMAGSAIGILFGVASVFAMLTPPITGAVADEWGISQVFWMISMLVLISTVFAILVPGRIPEKTDDSANI</sequence>
<dbReference type="Pfam" id="PF07690">
    <property type="entry name" value="MFS_1"/>
    <property type="match status" value="1"/>
</dbReference>
<evidence type="ECO:0000256" key="1">
    <source>
        <dbReference type="ARBA" id="ARBA00004141"/>
    </source>
</evidence>
<dbReference type="AlphaFoldDB" id="A0A382CX83"/>
<feature type="transmembrane region" description="Helical" evidence="5">
    <location>
        <begin position="292"/>
        <end position="309"/>
    </location>
</feature>
<dbReference type="InterPro" id="IPR005829">
    <property type="entry name" value="Sugar_transporter_CS"/>
</dbReference>
<evidence type="ECO:0000256" key="2">
    <source>
        <dbReference type="ARBA" id="ARBA00022692"/>
    </source>
</evidence>
<dbReference type="PANTHER" id="PTHR43129">
    <property type="entry name" value="FOSMIDOMYCIN RESISTANCE PROTEIN"/>
    <property type="match status" value="1"/>
</dbReference>
<feature type="transmembrane region" description="Helical" evidence="5">
    <location>
        <begin position="345"/>
        <end position="364"/>
    </location>
</feature>
<dbReference type="EMBL" id="UINC01036574">
    <property type="protein sequence ID" value="SVB30758.1"/>
    <property type="molecule type" value="Genomic_DNA"/>
</dbReference>
<feature type="transmembrane region" description="Helical" evidence="5">
    <location>
        <begin position="21"/>
        <end position="45"/>
    </location>
</feature>
<dbReference type="InterPro" id="IPR011701">
    <property type="entry name" value="MFS"/>
</dbReference>
<feature type="transmembrane region" description="Helical" evidence="5">
    <location>
        <begin position="257"/>
        <end position="280"/>
    </location>
</feature>
<reference evidence="7" key="1">
    <citation type="submission" date="2018-05" db="EMBL/GenBank/DDBJ databases">
        <authorList>
            <person name="Lanie J.A."/>
            <person name="Ng W.-L."/>
            <person name="Kazmierczak K.M."/>
            <person name="Andrzejewski T.M."/>
            <person name="Davidsen T.M."/>
            <person name="Wayne K.J."/>
            <person name="Tettelin H."/>
            <person name="Glass J.I."/>
            <person name="Rusch D."/>
            <person name="Podicherti R."/>
            <person name="Tsui H.-C.T."/>
            <person name="Winkler M.E."/>
        </authorList>
    </citation>
    <scope>NUCLEOTIDE SEQUENCE</scope>
</reference>
<feature type="transmembrane region" description="Helical" evidence="5">
    <location>
        <begin position="111"/>
        <end position="133"/>
    </location>
</feature>
<dbReference type="InterPro" id="IPR036259">
    <property type="entry name" value="MFS_trans_sf"/>
</dbReference>
<evidence type="ECO:0000256" key="3">
    <source>
        <dbReference type="ARBA" id="ARBA00022989"/>
    </source>
</evidence>
<gene>
    <name evidence="7" type="ORF">METZ01_LOCUS183612</name>
</gene>
<feature type="transmembrane region" description="Helical" evidence="5">
    <location>
        <begin position="145"/>
        <end position="169"/>
    </location>
</feature>
<dbReference type="SUPFAM" id="SSF103473">
    <property type="entry name" value="MFS general substrate transporter"/>
    <property type="match status" value="1"/>
</dbReference>
<evidence type="ECO:0000313" key="7">
    <source>
        <dbReference type="EMBL" id="SVB30758.1"/>
    </source>
</evidence>
<dbReference type="PANTHER" id="PTHR43129:SF1">
    <property type="entry name" value="FOSMIDOMYCIN RESISTANCE PROTEIN"/>
    <property type="match status" value="1"/>
</dbReference>
<dbReference type="InterPro" id="IPR020846">
    <property type="entry name" value="MFS_dom"/>
</dbReference>
<feature type="transmembrane region" description="Helical" evidence="5">
    <location>
        <begin position="51"/>
        <end position="73"/>
    </location>
</feature>
<keyword evidence="2 5" id="KW-0812">Transmembrane</keyword>
<proteinExistence type="predicted"/>
<feature type="transmembrane region" description="Helical" evidence="5">
    <location>
        <begin position="85"/>
        <end position="105"/>
    </location>
</feature>
<feature type="domain" description="Major facilitator superfamily (MFS) profile" evidence="6">
    <location>
        <begin position="13"/>
        <end position="404"/>
    </location>
</feature>
<keyword evidence="3 5" id="KW-1133">Transmembrane helix</keyword>
<protein>
    <recommendedName>
        <fullName evidence="6">Major facilitator superfamily (MFS) profile domain-containing protein</fullName>
    </recommendedName>
</protein>
<feature type="transmembrane region" description="Helical" evidence="5">
    <location>
        <begin position="226"/>
        <end position="251"/>
    </location>
</feature>
<comment type="subcellular location">
    <subcellularLocation>
        <location evidence="1">Membrane</location>
        <topology evidence="1">Multi-pass membrane protein</topology>
    </subcellularLocation>
</comment>
<feature type="transmembrane region" description="Helical" evidence="5">
    <location>
        <begin position="315"/>
        <end position="333"/>
    </location>
</feature>
<feature type="transmembrane region" description="Helical" evidence="5">
    <location>
        <begin position="175"/>
        <end position="194"/>
    </location>
</feature>